<dbReference type="EMBL" id="QICQ01000008">
    <property type="protein sequence ID" value="PXV82382.1"/>
    <property type="molecule type" value="Genomic_DNA"/>
</dbReference>
<reference evidence="1 2" key="1">
    <citation type="submission" date="2018-04" db="EMBL/GenBank/DDBJ databases">
        <title>Active sludge and wastewater microbial communities from Klosterneuburg, Austria.</title>
        <authorList>
            <person name="Wagner M."/>
        </authorList>
    </citation>
    <scope>NUCLEOTIDE SEQUENCE [LARGE SCALE GENOMIC DNA]</scope>
    <source>
        <strain evidence="1 2">Nm 57</strain>
    </source>
</reference>
<dbReference type="RefSeq" id="WP_177165351.1">
    <property type="nucleotide sequence ID" value="NZ_FNYF01000008.1"/>
</dbReference>
<keyword evidence="2" id="KW-1185">Reference proteome</keyword>
<evidence type="ECO:0000313" key="1">
    <source>
        <dbReference type="EMBL" id="PXV82382.1"/>
    </source>
</evidence>
<sequence length="58" mass="6668">MTIKVLRSKGTSCAEAVYQGTCLDKARSRRYKRLARTIVVTNRQTDHRTESLGQYFTT</sequence>
<dbReference type="Proteomes" id="UP000247780">
    <property type="component" value="Unassembled WGS sequence"/>
</dbReference>
<proteinExistence type="predicted"/>
<protein>
    <submittedName>
        <fullName evidence="1">Uncharacterized protein</fullName>
    </submittedName>
</protein>
<evidence type="ECO:0000313" key="2">
    <source>
        <dbReference type="Proteomes" id="UP000247780"/>
    </source>
</evidence>
<gene>
    <name evidence="1" type="ORF">C8R14_10895</name>
</gene>
<name>A0ABX5M9K0_9PROT</name>
<comment type="caution">
    <text evidence="1">The sequence shown here is derived from an EMBL/GenBank/DDBJ whole genome shotgun (WGS) entry which is preliminary data.</text>
</comment>
<organism evidence="1 2">
    <name type="scientific">Nitrosomonas eutropha</name>
    <dbReference type="NCBI Taxonomy" id="916"/>
    <lineage>
        <taxon>Bacteria</taxon>
        <taxon>Pseudomonadati</taxon>
        <taxon>Pseudomonadota</taxon>
        <taxon>Betaproteobacteria</taxon>
        <taxon>Nitrosomonadales</taxon>
        <taxon>Nitrosomonadaceae</taxon>
        <taxon>Nitrosomonas</taxon>
    </lineage>
</organism>
<accession>A0ABX5M9K0</accession>